<protein>
    <submittedName>
        <fullName evidence="1">Uncharacterized protein</fullName>
    </submittedName>
</protein>
<dbReference type="InParanoid" id="A0A0C3EGR8"/>
<sequence>MPSSSWAQIQSLVETKCDVYNYPPDAFSLGFACAVRDCAHAIISSPSYRIHMEPYA</sequence>
<name>A0A0C3EGR8_9AGAM</name>
<proteinExistence type="predicted"/>
<reference evidence="2" key="2">
    <citation type="submission" date="2015-01" db="EMBL/GenBank/DDBJ databases">
        <title>Evolutionary Origins and Diversification of the Mycorrhizal Mutualists.</title>
        <authorList>
            <consortium name="DOE Joint Genome Institute"/>
            <consortium name="Mycorrhizal Genomics Consortium"/>
            <person name="Kohler A."/>
            <person name="Kuo A."/>
            <person name="Nagy L.G."/>
            <person name="Floudas D."/>
            <person name="Copeland A."/>
            <person name="Barry K.W."/>
            <person name="Cichocki N."/>
            <person name="Veneault-Fourrey C."/>
            <person name="LaButti K."/>
            <person name="Lindquist E.A."/>
            <person name="Lipzen A."/>
            <person name="Lundell T."/>
            <person name="Morin E."/>
            <person name="Murat C."/>
            <person name="Riley R."/>
            <person name="Ohm R."/>
            <person name="Sun H."/>
            <person name="Tunlid A."/>
            <person name="Henrissat B."/>
            <person name="Grigoriev I.V."/>
            <person name="Hibbett D.S."/>
            <person name="Martin F."/>
        </authorList>
    </citation>
    <scope>NUCLEOTIDE SEQUENCE [LARGE SCALE GENOMIC DNA]</scope>
    <source>
        <strain evidence="2">Foug A</strain>
    </source>
</reference>
<dbReference type="Proteomes" id="UP000053989">
    <property type="component" value="Unassembled WGS sequence"/>
</dbReference>
<evidence type="ECO:0000313" key="1">
    <source>
        <dbReference type="EMBL" id="KIM67504.1"/>
    </source>
</evidence>
<reference evidence="1 2" key="1">
    <citation type="submission" date="2014-04" db="EMBL/GenBank/DDBJ databases">
        <authorList>
            <consortium name="DOE Joint Genome Institute"/>
            <person name="Kuo A."/>
            <person name="Kohler A."/>
            <person name="Nagy L.G."/>
            <person name="Floudas D."/>
            <person name="Copeland A."/>
            <person name="Barry K.W."/>
            <person name="Cichocki N."/>
            <person name="Veneault-Fourrey C."/>
            <person name="LaButti K."/>
            <person name="Lindquist E.A."/>
            <person name="Lipzen A."/>
            <person name="Lundell T."/>
            <person name="Morin E."/>
            <person name="Murat C."/>
            <person name="Sun H."/>
            <person name="Tunlid A."/>
            <person name="Henrissat B."/>
            <person name="Grigoriev I.V."/>
            <person name="Hibbett D.S."/>
            <person name="Martin F."/>
            <person name="Nordberg H.P."/>
            <person name="Cantor M.N."/>
            <person name="Hua S.X."/>
        </authorList>
    </citation>
    <scope>NUCLEOTIDE SEQUENCE [LARGE SCALE GENOMIC DNA]</scope>
    <source>
        <strain evidence="1 2">Foug A</strain>
    </source>
</reference>
<accession>A0A0C3EGR8</accession>
<keyword evidence="2" id="KW-1185">Reference proteome</keyword>
<gene>
    <name evidence="1" type="ORF">SCLCIDRAFT_1210172</name>
</gene>
<dbReference type="HOGENOM" id="CLU_3015556_0_0_1"/>
<dbReference type="AlphaFoldDB" id="A0A0C3EGR8"/>
<organism evidence="1 2">
    <name type="scientific">Scleroderma citrinum Foug A</name>
    <dbReference type="NCBI Taxonomy" id="1036808"/>
    <lineage>
        <taxon>Eukaryota</taxon>
        <taxon>Fungi</taxon>
        <taxon>Dikarya</taxon>
        <taxon>Basidiomycota</taxon>
        <taxon>Agaricomycotina</taxon>
        <taxon>Agaricomycetes</taxon>
        <taxon>Agaricomycetidae</taxon>
        <taxon>Boletales</taxon>
        <taxon>Sclerodermatineae</taxon>
        <taxon>Sclerodermataceae</taxon>
        <taxon>Scleroderma</taxon>
    </lineage>
</organism>
<dbReference type="EMBL" id="KN822012">
    <property type="protein sequence ID" value="KIM67504.1"/>
    <property type="molecule type" value="Genomic_DNA"/>
</dbReference>
<evidence type="ECO:0000313" key="2">
    <source>
        <dbReference type="Proteomes" id="UP000053989"/>
    </source>
</evidence>